<gene>
    <name evidence="4" type="primary">rplL</name>
    <name evidence="8" type="ORF">SAMN04489720_2306</name>
</gene>
<sequence>MAKLSTEELLEQFKGLTLIELSEFVKAFEETFEVTAAAPVAVAAAPAAGGADAPAEEEKTEFDVVLEAAGSAKIQVIKVVRALTSLGLGEAKALVDGAPANVLEGAKKEDAEKAKADLEEAGATVTVK</sequence>
<dbReference type="PANTHER" id="PTHR45987">
    <property type="entry name" value="39S RIBOSOMAL PROTEIN L12"/>
    <property type="match status" value="1"/>
</dbReference>
<dbReference type="Gene3D" id="3.30.1390.10">
    <property type="match status" value="1"/>
</dbReference>
<dbReference type="InterPro" id="IPR013823">
    <property type="entry name" value="Ribosomal_bL12_C"/>
</dbReference>
<comment type="function">
    <text evidence="4">Forms part of the ribosomal stalk which helps the ribosome interact with GTP-bound translation factors. Is thus essential for accurate translation.</text>
</comment>
<evidence type="ECO:0000259" key="7">
    <source>
        <dbReference type="Pfam" id="PF16320"/>
    </source>
</evidence>
<dbReference type="EMBL" id="LT629695">
    <property type="protein sequence ID" value="SDH76445.1"/>
    <property type="molecule type" value="Genomic_DNA"/>
</dbReference>
<comment type="subunit">
    <text evidence="4">Homodimer. Part of the ribosomal stalk of the 50S ribosomal subunit. Forms a multimeric L10(L12)X complex, where L10 forms an elongated spine to which 2 to 4 L12 dimers bind in a sequential fashion. Binds GTP-bound translation factors.</text>
</comment>
<dbReference type="InterPro" id="IPR000206">
    <property type="entry name" value="Ribosomal_bL12"/>
</dbReference>
<dbReference type="Gene3D" id="1.20.5.710">
    <property type="entry name" value="Single helix bin"/>
    <property type="match status" value="1"/>
</dbReference>
<evidence type="ECO:0000259" key="6">
    <source>
        <dbReference type="Pfam" id="PF00542"/>
    </source>
</evidence>
<dbReference type="InterPro" id="IPR008932">
    <property type="entry name" value="Ribosomal_bL12_oligo"/>
</dbReference>
<dbReference type="Proteomes" id="UP000198822">
    <property type="component" value="Chromosome I"/>
</dbReference>
<dbReference type="Pfam" id="PF00542">
    <property type="entry name" value="Ribosomal_L12"/>
    <property type="match status" value="1"/>
</dbReference>
<dbReference type="SUPFAM" id="SSF54736">
    <property type="entry name" value="ClpS-like"/>
    <property type="match status" value="1"/>
</dbReference>
<dbReference type="GO" id="GO:0003729">
    <property type="term" value="F:mRNA binding"/>
    <property type="evidence" value="ECO:0007669"/>
    <property type="project" value="TreeGrafter"/>
</dbReference>
<reference evidence="9" key="1">
    <citation type="submission" date="2016-10" db="EMBL/GenBank/DDBJ databases">
        <authorList>
            <person name="Varghese N."/>
            <person name="Submissions S."/>
        </authorList>
    </citation>
    <scope>NUCLEOTIDE SEQUENCE [LARGE SCALE GENOMIC DNA]</scope>
    <source>
        <strain evidence="9">DSM 22002</strain>
    </source>
</reference>
<dbReference type="InterPro" id="IPR014719">
    <property type="entry name" value="Ribosomal_bL12_C/ClpS-like"/>
</dbReference>
<dbReference type="Pfam" id="PF16320">
    <property type="entry name" value="Ribosomal_L12_N"/>
    <property type="match status" value="1"/>
</dbReference>
<feature type="domain" description="Large ribosomal subunit protein bL12 C-terminal" evidence="6">
    <location>
        <begin position="62"/>
        <end position="128"/>
    </location>
</feature>
<proteinExistence type="inferred from homology"/>
<dbReference type="HAMAP" id="MF_00368">
    <property type="entry name" value="Ribosomal_bL12"/>
    <property type="match status" value="1"/>
</dbReference>
<dbReference type="CDD" id="cd00387">
    <property type="entry name" value="Ribosomal_L7_L12"/>
    <property type="match status" value="1"/>
</dbReference>
<accession>A0A1G8F2S2</accession>
<feature type="region of interest" description="Disordered" evidence="5">
    <location>
        <begin position="108"/>
        <end position="128"/>
    </location>
</feature>
<evidence type="ECO:0000256" key="4">
    <source>
        <dbReference type="HAMAP-Rule" id="MF_00368"/>
    </source>
</evidence>
<name>A0A1G8F2S2_9MICO</name>
<dbReference type="NCBIfam" id="TIGR00855">
    <property type="entry name" value="L12"/>
    <property type="match status" value="1"/>
</dbReference>
<dbReference type="AlphaFoldDB" id="A0A1G8F2S2"/>
<comment type="similarity">
    <text evidence="1 4">Belongs to the bacterial ribosomal protein bL12 family.</text>
</comment>
<dbReference type="RefSeq" id="WP_092505149.1">
    <property type="nucleotide sequence ID" value="NZ_LT629695.1"/>
</dbReference>
<organism evidence="8 9">
    <name type="scientific">Agrococcus jejuensis</name>
    <dbReference type="NCBI Taxonomy" id="399736"/>
    <lineage>
        <taxon>Bacteria</taxon>
        <taxon>Bacillati</taxon>
        <taxon>Actinomycetota</taxon>
        <taxon>Actinomycetes</taxon>
        <taxon>Micrococcales</taxon>
        <taxon>Microbacteriaceae</taxon>
        <taxon>Agrococcus</taxon>
    </lineage>
</organism>
<evidence type="ECO:0000256" key="5">
    <source>
        <dbReference type="SAM" id="MobiDB-lite"/>
    </source>
</evidence>
<feature type="compositionally biased region" description="Basic and acidic residues" evidence="5">
    <location>
        <begin position="108"/>
        <end position="118"/>
    </location>
</feature>
<dbReference type="GO" id="GO:0003735">
    <property type="term" value="F:structural constituent of ribosome"/>
    <property type="evidence" value="ECO:0007669"/>
    <property type="project" value="InterPro"/>
</dbReference>
<dbReference type="GO" id="GO:0022625">
    <property type="term" value="C:cytosolic large ribosomal subunit"/>
    <property type="evidence" value="ECO:0007669"/>
    <property type="project" value="TreeGrafter"/>
</dbReference>
<feature type="domain" description="Large ribosomal subunit protein bL12 oligomerization" evidence="7">
    <location>
        <begin position="6"/>
        <end position="51"/>
    </location>
</feature>
<dbReference type="FunFam" id="3.30.1390.10:FF:000001">
    <property type="entry name" value="50S ribosomal protein L7/L12"/>
    <property type="match status" value="1"/>
</dbReference>
<dbReference type="GO" id="GO:0006412">
    <property type="term" value="P:translation"/>
    <property type="evidence" value="ECO:0007669"/>
    <property type="project" value="UniProtKB-UniRule"/>
</dbReference>
<dbReference type="PANTHER" id="PTHR45987:SF4">
    <property type="entry name" value="LARGE RIBOSOMAL SUBUNIT PROTEIN BL12M"/>
    <property type="match status" value="1"/>
</dbReference>
<keyword evidence="2 4" id="KW-0689">Ribosomal protein</keyword>
<dbReference type="SUPFAM" id="SSF48300">
    <property type="entry name" value="Ribosomal protein L7/12, oligomerisation (N-terminal) domain"/>
    <property type="match status" value="1"/>
</dbReference>
<dbReference type="STRING" id="399736.SAMN04489720_2306"/>
<evidence type="ECO:0000256" key="1">
    <source>
        <dbReference type="ARBA" id="ARBA00007197"/>
    </source>
</evidence>
<evidence type="ECO:0000256" key="3">
    <source>
        <dbReference type="ARBA" id="ARBA00023274"/>
    </source>
</evidence>
<dbReference type="InterPro" id="IPR036235">
    <property type="entry name" value="Ribosomal_bL12_oligo_N_sf"/>
</dbReference>
<evidence type="ECO:0000313" key="8">
    <source>
        <dbReference type="EMBL" id="SDH76445.1"/>
    </source>
</evidence>
<keyword evidence="9" id="KW-1185">Reference proteome</keyword>
<protein>
    <recommendedName>
        <fullName evidence="4">Large ribosomal subunit protein bL12</fullName>
    </recommendedName>
</protein>
<keyword evidence="3 4" id="KW-0687">Ribonucleoprotein</keyword>
<evidence type="ECO:0000256" key="2">
    <source>
        <dbReference type="ARBA" id="ARBA00022980"/>
    </source>
</evidence>
<dbReference type="OrthoDB" id="9811748at2"/>
<dbReference type="FunFam" id="1.20.5.710:FF:000005">
    <property type="entry name" value="50S ribosomal protein L7/L12"/>
    <property type="match status" value="1"/>
</dbReference>
<evidence type="ECO:0000313" key="9">
    <source>
        <dbReference type="Proteomes" id="UP000198822"/>
    </source>
</evidence>